<protein>
    <submittedName>
        <fullName evidence="2">Uncharacterized protein</fullName>
    </submittedName>
</protein>
<sequence>MVILGGLEFVVGGYLVHKHYKNKSEKKRLQEEALRRRNNTFPGAKPRPYAHPQTYPAPKPEQKYASYAQPPHQPQPHYQAPPITPQHMPLRHPLPPHAQSEPPYQPNIQPLRRQQSFASLSHMPVANGSQPHDVYPPVPPGQSPLNTQYTHPSQQHNPNYPYYNTGFSASYPSFEPTLVGPEQGSNQHSGRHHTMDDNWEQYGPPSPHVHFAVSDAPQPGERDDDPPPPYRP</sequence>
<reference evidence="2" key="1">
    <citation type="journal article" date="2020" name="Stud. Mycol.">
        <title>101 Dothideomycetes genomes: a test case for predicting lifestyles and emergence of pathogens.</title>
        <authorList>
            <person name="Haridas S."/>
            <person name="Albert R."/>
            <person name="Binder M."/>
            <person name="Bloem J."/>
            <person name="Labutti K."/>
            <person name="Salamov A."/>
            <person name="Andreopoulos B."/>
            <person name="Baker S."/>
            <person name="Barry K."/>
            <person name="Bills G."/>
            <person name="Bluhm B."/>
            <person name="Cannon C."/>
            <person name="Castanera R."/>
            <person name="Culley D."/>
            <person name="Daum C."/>
            <person name="Ezra D."/>
            <person name="Gonzalez J."/>
            <person name="Henrissat B."/>
            <person name="Kuo A."/>
            <person name="Liang C."/>
            <person name="Lipzen A."/>
            <person name="Lutzoni F."/>
            <person name="Magnuson J."/>
            <person name="Mondo S."/>
            <person name="Nolan M."/>
            <person name="Ohm R."/>
            <person name="Pangilinan J."/>
            <person name="Park H.-J."/>
            <person name="Ramirez L."/>
            <person name="Alfaro M."/>
            <person name="Sun H."/>
            <person name="Tritt A."/>
            <person name="Yoshinaga Y."/>
            <person name="Zwiers L.-H."/>
            <person name="Turgeon B."/>
            <person name="Goodwin S."/>
            <person name="Spatafora J."/>
            <person name="Crous P."/>
            <person name="Grigoriev I."/>
        </authorList>
    </citation>
    <scope>NUCLEOTIDE SEQUENCE</scope>
    <source>
        <strain evidence="2">CBS 627.86</strain>
    </source>
</reference>
<organism evidence="2 3">
    <name type="scientific">Lophiotrema nucula</name>
    <dbReference type="NCBI Taxonomy" id="690887"/>
    <lineage>
        <taxon>Eukaryota</taxon>
        <taxon>Fungi</taxon>
        <taxon>Dikarya</taxon>
        <taxon>Ascomycota</taxon>
        <taxon>Pezizomycotina</taxon>
        <taxon>Dothideomycetes</taxon>
        <taxon>Pleosporomycetidae</taxon>
        <taxon>Pleosporales</taxon>
        <taxon>Lophiotremataceae</taxon>
        <taxon>Lophiotrema</taxon>
    </lineage>
</organism>
<accession>A0A6A5YIB8</accession>
<gene>
    <name evidence="2" type="ORF">BDV96DRAFT_590534</name>
</gene>
<evidence type="ECO:0000313" key="2">
    <source>
        <dbReference type="EMBL" id="KAF2106826.1"/>
    </source>
</evidence>
<name>A0A6A5YIB8_9PLEO</name>
<keyword evidence="3" id="KW-1185">Reference proteome</keyword>
<dbReference type="OrthoDB" id="3777003at2759"/>
<dbReference type="AlphaFoldDB" id="A0A6A5YIB8"/>
<dbReference type="Proteomes" id="UP000799770">
    <property type="component" value="Unassembled WGS sequence"/>
</dbReference>
<feature type="region of interest" description="Disordered" evidence="1">
    <location>
        <begin position="123"/>
        <end position="160"/>
    </location>
</feature>
<evidence type="ECO:0000313" key="3">
    <source>
        <dbReference type="Proteomes" id="UP000799770"/>
    </source>
</evidence>
<feature type="compositionally biased region" description="Polar residues" evidence="1">
    <location>
        <begin position="143"/>
        <end position="158"/>
    </location>
</feature>
<proteinExistence type="predicted"/>
<dbReference type="EMBL" id="ML977359">
    <property type="protein sequence ID" value="KAF2106826.1"/>
    <property type="molecule type" value="Genomic_DNA"/>
</dbReference>
<feature type="region of interest" description="Disordered" evidence="1">
    <location>
        <begin position="173"/>
        <end position="232"/>
    </location>
</feature>
<feature type="compositionally biased region" description="Low complexity" evidence="1">
    <location>
        <begin position="67"/>
        <end position="81"/>
    </location>
</feature>
<evidence type="ECO:0000256" key="1">
    <source>
        <dbReference type="SAM" id="MobiDB-lite"/>
    </source>
</evidence>
<feature type="region of interest" description="Disordered" evidence="1">
    <location>
        <begin position="34"/>
        <end position="108"/>
    </location>
</feature>